<comment type="caution">
    <text evidence="1">The sequence shown here is derived from an EMBL/GenBank/DDBJ whole genome shotgun (WGS) entry which is preliminary data.</text>
</comment>
<dbReference type="Proteomes" id="UP000284557">
    <property type="component" value="Unassembled WGS sequence"/>
</dbReference>
<dbReference type="AlphaFoldDB" id="A0ABD7HKG2"/>
<proteinExistence type="predicted"/>
<dbReference type="EMBL" id="QXBN01000016">
    <property type="protein sequence ID" value="RIT34781.1"/>
    <property type="molecule type" value="Genomic_DNA"/>
</dbReference>
<sequence>MTIGIHDGAAADSGGVAVYTDTDRDNLRISLLAASAGGMSVVIRDKSTAHHMAKVLGSNNQTPIVVDPGRWRHQDASPQRPIGINADGLTDLNLRTWGHNYVSAAGISAVLTPSLFVPSQEWETLQALTDTIGNALDVGDPIIGLIATDAAMLDVNNITAFLELLEPIRHLRLGFVFGGDREALAYRDRLTGLRTLLEEHTGAWLIGIDGLVATEALCAGAGLVGVGVRPGMRWPAVPGKKSNGGGGAKDFVPGLFNRDLMEYRSPPVYADWYFDTISTACAICGRHPEKYNASPMDKQAIAEHNVHGVAELCRNLLSVPVETRDEWIRMERVEAATNHRGLYKLGTKVVLDKTLQALIQRDIPGWYLALEEV</sequence>
<evidence type="ECO:0000313" key="2">
    <source>
        <dbReference type="Proteomes" id="UP000284557"/>
    </source>
</evidence>
<name>A0ABD7HKG2_9MYCO</name>
<gene>
    <name evidence="1" type="ORF">D2E76_19385</name>
</gene>
<organism evidence="1 2">
    <name type="scientific">Mycobacteroides abscessus</name>
    <dbReference type="NCBI Taxonomy" id="36809"/>
    <lineage>
        <taxon>Bacteria</taxon>
        <taxon>Bacillati</taxon>
        <taxon>Actinomycetota</taxon>
        <taxon>Actinomycetes</taxon>
        <taxon>Mycobacteriales</taxon>
        <taxon>Mycobacteriaceae</taxon>
        <taxon>Mycobacteroides</taxon>
    </lineage>
</organism>
<accession>A0ABD7HKG2</accession>
<evidence type="ECO:0000313" key="1">
    <source>
        <dbReference type="EMBL" id="RIT34781.1"/>
    </source>
</evidence>
<protein>
    <submittedName>
        <fullName evidence="1">Uncharacterized protein</fullName>
    </submittedName>
</protein>
<reference evidence="1 2" key="1">
    <citation type="submission" date="2018-08" db="EMBL/GenBank/DDBJ databases">
        <title>Linezolid Resistance in Mycobacterium abscessus: MIC Distribution and Comprehensive Investigation of Resistance Mechanisms.</title>
        <authorList>
            <person name="Ye M."/>
            <person name="Xu L."/>
            <person name="Zou Y."/>
            <person name="Li B."/>
            <person name="Guo Q."/>
            <person name="Zhang Y."/>
            <person name="Zhan M."/>
            <person name="Xu B."/>
            <person name="Yu F."/>
            <person name="Zhang Z."/>
            <person name="Chu H."/>
        </authorList>
    </citation>
    <scope>NUCLEOTIDE SEQUENCE [LARGE SCALE GENOMIC DNA]</scope>
    <source>
        <strain evidence="1 2">G143</strain>
    </source>
</reference>
<dbReference type="RefSeq" id="WP_052585710.1">
    <property type="nucleotide sequence ID" value="NZ_CSZS01000113.1"/>
</dbReference>